<dbReference type="OrthoDB" id="5371510at2759"/>
<keyword evidence="3" id="KW-1185">Reference proteome</keyword>
<gene>
    <name evidence="2" type="ORF">JDV02_007758</name>
</gene>
<sequence length="853" mass="95412">MATQHEPGRPEQGLTPWPMTDPWAASSFDWTGNLQDGVILQGASLPRVSVLDVDQSAAAFNKSTLWPQSPKIMRDKSQIKEYRNMELHILHNAEFELQHGDTIVFVDLPSTLKDSWRKTDCDGVPFASTQKFRVHSQRLLATGSSKFAELLGPTYQFRIQRRRKMVNKMPPGVKFLIDLTPPSEGDELVFQMTELSLTPGIMSWWSSNKLYDTDPSLVSGHDDVCSCRHLSRAPDVDSDDEFFGDLKPAITAGNVSAPETYDETIHGGRKPGIYQIMPDTLFNLKLLGETDRYKTPAFRQIPDYCPIRHRNAIIRLLFIIEDRDVLIDSASRVWTLLGLAKMFDCVAVIRDRIVQWFMHGNNIKFIEVLPEEALRIGFALENMQITQNAFRILVNELALQDAASDEAKRASPRTTIFGRRTGDCTDEHSNLIQHAARTLVDRISTLKDQLQSPDLFNVWHIAEWEKLRRLEVLLAKGDTPSCPMALALLRVLMDALPTAVNEIVRRILSQPITEKRYTFRSMDVDRATYMLPQDYESLESIVLRMNDTQKLLCPFFYNELGETCSWHLYLGAHAKKTGIPYQSLVKELDIILGNVTREQPAIMRTAECAEFVRPYDTSSRSTVYHFLPVLDLDRLDWQVKDALQPITVSWIRHDVDPPLNLTRHMLLTMSMNELKFLPLWAGGFDDGTGGVFESYVPPTDMGPNGPGPAYHTGCTLPSAPASISESMIEEMSAMRFKGSTIAGSVDVHDSISTVYKPDEVIADEVTLASESFTMAGSEYQEAQFAVPAAHQGVGQALEMMVDSDSGTDAHDASTADGESTASSGAWGRRDDTVGPYSEDSDGDSDSEGSLVMV</sequence>
<dbReference type="Proteomes" id="UP000829364">
    <property type="component" value="Chromosome 7"/>
</dbReference>
<accession>A0A9Q8QNS2</accession>
<evidence type="ECO:0000313" key="2">
    <source>
        <dbReference type="EMBL" id="UNI21802.1"/>
    </source>
</evidence>
<evidence type="ECO:0000313" key="3">
    <source>
        <dbReference type="Proteomes" id="UP000829364"/>
    </source>
</evidence>
<reference evidence="2" key="1">
    <citation type="submission" date="2021-11" db="EMBL/GenBank/DDBJ databases">
        <title>Purpureocillium_takamizusanense_genome.</title>
        <authorList>
            <person name="Nguyen N.-H."/>
        </authorList>
    </citation>
    <scope>NUCLEOTIDE SEQUENCE</scope>
    <source>
        <strain evidence="2">PT3</strain>
    </source>
</reference>
<dbReference type="EMBL" id="CP086360">
    <property type="protein sequence ID" value="UNI21802.1"/>
    <property type="molecule type" value="Genomic_DNA"/>
</dbReference>
<dbReference type="RefSeq" id="XP_047845283.1">
    <property type="nucleotide sequence ID" value="XM_047989284.1"/>
</dbReference>
<dbReference type="KEGG" id="ptkz:JDV02_007758"/>
<proteinExistence type="predicted"/>
<organism evidence="2 3">
    <name type="scientific">Purpureocillium takamizusanense</name>
    <dbReference type="NCBI Taxonomy" id="2060973"/>
    <lineage>
        <taxon>Eukaryota</taxon>
        <taxon>Fungi</taxon>
        <taxon>Dikarya</taxon>
        <taxon>Ascomycota</taxon>
        <taxon>Pezizomycotina</taxon>
        <taxon>Sordariomycetes</taxon>
        <taxon>Hypocreomycetidae</taxon>
        <taxon>Hypocreales</taxon>
        <taxon>Ophiocordycipitaceae</taxon>
        <taxon>Purpureocillium</taxon>
    </lineage>
</organism>
<protein>
    <submittedName>
        <fullName evidence="2">Uncharacterized protein</fullName>
    </submittedName>
</protein>
<name>A0A9Q8QNS2_9HYPO</name>
<feature type="region of interest" description="Disordered" evidence="1">
    <location>
        <begin position="803"/>
        <end position="853"/>
    </location>
</feature>
<dbReference type="AlphaFoldDB" id="A0A9Q8QNS2"/>
<dbReference type="GeneID" id="72069706"/>
<evidence type="ECO:0000256" key="1">
    <source>
        <dbReference type="SAM" id="MobiDB-lite"/>
    </source>
</evidence>